<dbReference type="Proteomes" id="UP000318995">
    <property type="component" value="Unassembled WGS sequence"/>
</dbReference>
<reference evidence="2 3" key="1">
    <citation type="submission" date="2019-02" db="EMBL/GenBank/DDBJ databases">
        <title>Deep-cultivation of Planctomycetes and their phenomic and genomic characterization uncovers novel biology.</title>
        <authorList>
            <person name="Wiegand S."/>
            <person name="Jogler M."/>
            <person name="Boedeker C."/>
            <person name="Pinto D."/>
            <person name="Vollmers J."/>
            <person name="Rivas-Marin E."/>
            <person name="Kohn T."/>
            <person name="Peeters S.H."/>
            <person name="Heuer A."/>
            <person name="Rast P."/>
            <person name="Oberbeckmann S."/>
            <person name="Bunk B."/>
            <person name="Jeske O."/>
            <person name="Meyerdierks A."/>
            <person name="Storesund J.E."/>
            <person name="Kallscheuer N."/>
            <person name="Luecker S."/>
            <person name="Lage O.M."/>
            <person name="Pohl T."/>
            <person name="Merkel B.J."/>
            <person name="Hornburger P."/>
            <person name="Mueller R.-W."/>
            <person name="Bruemmer F."/>
            <person name="Labrenz M."/>
            <person name="Spormann A.M."/>
            <person name="Op Den Camp H."/>
            <person name="Overmann J."/>
            <person name="Amann R."/>
            <person name="Jetten M.S.M."/>
            <person name="Mascher T."/>
            <person name="Medema M.H."/>
            <person name="Devos D.P."/>
            <person name="Kaster A.-K."/>
            <person name="Ovreas L."/>
            <person name="Rohde M."/>
            <person name="Galperin M.Y."/>
            <person name="Jogler C."/>
        </authorList>
    </citation>
    <scope>NUCLEOTIDE SEQUENCE [LARGE SCALE GENOMIC DNA]</scope>
    <source>
        <strain evidence="2 3">Pla111</strain>
    </source>
</reference>
<proteinExistence type="predicted"/>
<sequence length="290" mass="30265" precursor="true">MTDKPRLIALLVLLLITVVSQANATALYSEAVVIEGDQSTGTALDSASSNSGSAVSASASSSHDVSVLGGSGDLTFSGSGTAQANYLFLRTSVQGMVDNTYFDPDYNYDNGTGDVPTAYAVQSIARFEDTLQYGGTAVGYNSKYIIRVTGTITDYNAFASIELTHGMAPPQRWFFGEPGPIDITLVSNSFVGAANQPFVLELLTGFNADTEFLGDGGFASAAAQFGNTVELIGIEARDAAGMLLSTTDFTSASGTTYQILAAVPEPASALMIVVASCLCMAQRRMIGIDR</sequence>
<keyword evidence="1" id="KW-0732">Signal</keyword>
<name>A0A5C5WCX1_9BACT</name>
<evidence type="ECO:0008006" key="4">
    <source>
        <dbReference type="Google" id="ProtNLM"/>
    </source>
</evidence>
<feature type="chain" id="PRO_5022683682" description="PEP-CTERM protein-sorting domain-containing protein" evidence="1">
    <location>
        <begin position="25"/>
        <end position="290"/>
    </location>
</feature>
<dbReference type="OrthoDB" id="9823416at2"/>
<dbReference type="AlphaFoldDB" id="A0A5C5WCX1"/>
<comment type="caution">
    <text evidence="2">The sequence shown here is derived from an EMBL/GenBank/DDBJ whole genome shotgun (WGS) entry which is preliminary data.</text>
</comment>
<dbReference type="RefSeq" id="WP_146571089.1">
    <property type="nucleotide sequence ID" value="NZ_SJPH01000001.1"/>
</dbReference>
<accession>A0A5C5WCX1</accession>
<evidence type="ECO:0000256" key="1">
    <source>
        <dbReference type="SAM" id="SignalP"/>
    </source>
</evidence>
<evidence type="ECO:0000313" key="3">
    <source>
        <dbReference type="Proteomes" id="UP000318995"/>
    </source>
</evidence>
<evidence type="ECO:0000313" key="2">
    <source>
        <dbReference type="EMBL" id="TWT48778.1"/>
    </source>
</evidence>
<organism evidence="2 3">
    <name type="scientific">Botrimarina hoheduenensis</name>
    <dbReference type="NCBI Taxonomy" id="2528000"/>
    <lineage>
        <taxon>Bacteria</taxon>
        <taxon>Pseudomonadati</taxon>
        <taxon>Planctomycetota</taxon>
        <taxon>Planctomycetia</taxon>
        <taxon>Pirellulales</taxon>
        <taxon>Lacipirellulaceae</taxon>
        <taxon>Botrimarina</taxon>
    </lineage>
</organism>
<keyword evidence="3" id="KW-1185">Reference proteome</keyword>
<dbReference type="EMBL" id="SJPH01000001">
    <property type="protein sequence ID" value="TWT48778.1"/>
    <property type="molecule type" value="Genomic_DNA"/>
</dbReference>
<gene>
    <name evidence="2" type="ORF">Pla111_05530</name>
</gene>
<protein>
    <recommendedName>
        <fullName evidence="4">PEP-CTERM protein-sorting domain-containing protein</fullName>
    </recommendedName>
</protein>
<feature type="signal peptide" evidence="1">
    <location>
        <begin position="1"/>
        <end position="24"/>
    </location>
</feature>